<dbReference type="InterPro" id="IPR029058">
    <property type="entry name" value="AB_hydrolase_fold"/>
</dbReference>
<dbReference type="InterPro" id="IPR000801">
    <property type="entry name" value="Esterase-like"/>
</dbReference>
<dbReference type="GO" id="GO:0016747">
    <property type="term" value="F:acyltransferase activity, transferring groups other than amino-acyl groups"/>
    <property type="evidence" value="ECO:0007669"/>
    <property type="project" value="TreeGrafter"/>
</dbReference>
<comment type="caution">
    <text evidence="1">The sequence shown here is derived from an EMBL/GenBank/DDBJ whole genome shotgun (WGS) entry which is preliminary data.</text>
</comment>
<dbReference type="Gene3D" id="3.40.50.1820">
    <property type="entry name" value="alpha/beta hydrolase"/>
    <property type="match status" value="1"/>
</dbReference>
<evidence type="ECO:0000313" key="1">
    <source>
        <dbReference type="EMBL" id="MBM6920314.1"/>
    </source>
</evidence>
<dbReference type="PANTHER" id="PTHR48098:SF1">
    <property type="entry name" value="DIACYLGLYCEROL ACYLTRANSFERASE_MYCOLYLTRANSFERASE AG85A"/>
    <property type="match status" value="1"/>
</dbReference>
<name>A0A938X806_9FIRM</name>
<reference evidence="1" key="1">
    <citation type="submission" date="2020-08" db="EMBL/GenBank/DDBJ databases">
        <authorList>
            <person name="Cejkova D."/>
            <person name="Kubasova T."/>
            <person name="Jahodarova E."/>
            <person name="Rychlik I."/>
        </authorList>
    </citation>
    <scope>NUCLEOTIDE SEQUENCE</scope>
    <source>
        <strain evidence="1">An559</strain>
    </source>
</reference>
<gene>
    <name evidence="1" type="ORF">H6A12_03970</name>
</gene>
<sequence>MALFHVNFFSEALSMCMSMDVILPEQTTAQIGMKGVASGKPYKTLYLLHGMSDDHTIWQRRTSIERYVSELGIAVVMPTVHLAWYTDMAQGNRYWTFISEELPRKCRSFFANMSDKREDNFAAGLSMGGYGAFKLGLCASESFGAVASLSGGLDVVDTCRKNSDNPIWQQIFGPADQVKGSENDLFAAAERLKASGKPLPKMYQWCGTEDFLYEQNVRMRDHLLSLGYDLTYEESAGDHAWNYWDEKIQTVLRWLPIER</sequence>
<dbReference type="SUPFAM" id="SSF53474">
    <property type="entry name" value="alpha/beta-Hydrolases"/>
    <property type="match status" value="1"/>
</dbReference>
<protein>
    <submittedName>
        <fullName evidence="1">Esterase family protein</fullName>
    </submittedName>
</protein>
<dbReference type="Pfam" id="PF00756">
    <property type="entry name" value="Esterase"/>
    <property type="match status" value="1"/>
</dbReference>
<reference evidence="1" key="2">
    <citation type="journal article" date="2021" name="Sci. Rep.">
        <title>The distribution of antibiotic resistance genes in chicken gut microbiota commensals.</title>
        <authorList>
            <person name="Juricova H."/>
            <person name="Matiasovicova J."/>
            <person name="Kubasova T."/>
            <person name="Cejkova D."/>
            <person name="Rychlik I."/>
        </authorList>
    </citation>
    <scope>NUCLEOTIDE SEQUENCE</scope>
    <source>
        <strain evidence="1">An559</strain>
    </source>
</reference>
<dbReference type="InterPro" id="IPR050583">
    <property type="entry name" value="Mycobacterial_A85_antigen"/>
</dbReference>
<dbReference type="EMBL" id="JACJKY010000004">
    <property type="protein sequence ID" value="MBM6920314.1"/>
    <property type="molecule type" value="Genomic_DNA"/>
</dbReference>
<keyword evidence="2" id="KW-1185">Reference proteome</keyword>
<organism evidence="1 2">
    <name type="scientific">Merdimmobilis hominis</name>
    <dbReference type="NCBI Taxonomy" id="2897707"/>
    <lineage>
        <taxon>Bacteria</taxon>
        <taxon>Bacillati</taxon>
        <taxon>Bacillota</taxon>
        <taxon>Clostridia</taxon>
        <taxon>Eubacteriales</taxon>
        <taxon>Oscillospiraceae</taxon>
        <taxon>Merdimmobilis</taxon>
    </lineage>
</organism>
<evidence type="ECO:0000313" key="2">
    <source>
        <dbReference type="Proteomes" id="UP000774750"/>
    </source>
</evidence>
<dbReference type="AlphaFoldDB" id="A0A938X806"/>
<accession>A0A938X806</accession>
<dbReference type="RefSeq" id="WP_204444988.1">
    <property type="nucleotide sequence ID" value="NZ_JACJKY010000004.1"/>
</dbReference>
<proteinExistence type="predicted"/>
<dbReference type="Proteomes" id="UP000774750">
    <property type="component" value="Unassembled WGS sequence"/>
</dbReference>
<dbReference type="PANTHER" id="PTHR48098">
    <property type="entry name" value="ENTEROCHELIN ESTERASE-RELATED"/>
    <property type="match status" value="1"/>
</dbReference>